<reference evidence="1" key="1">
    <citation type="submission" date="2019-08" db="EMBL/GenBank/DDBJ databases">
        <authorList>
            <person name="Kucharzyk K."/>
            <person name="Murdoch R.W."/>
            <person name="Higgins S."/>
            <person name="Loffler F."/>
        </authorList>
    </citation>
    <scope>NUCLEOTIDE SEQUENCE</scope>
</reference>
<proteinExistence type="predicted"/>
<accession>A0A645E8T9</accession>
<dbReference type="EMBL" id="VSSQ01044568">
    <property type="protein sequence ID" value="MPM98394.1"/>
    <property type="molecule type" value="Genomic_DNA"/>
</dbReference>
<dbReference type="AlphaFoldDB" id="A0A645E8T9"/>
<comment type="caution">
    <text evidence="1">The sequence shown here is derived from an EMBL/GenBank/DDBJ whole genome shotgun (WGS) entry which is preliminary data.</text>
</comment>
<sequence>MLTFNDLIARSSLLALIFWATNVDNAAPNAEAGNIANASNLLQIPIAAEAFTPNVLTTAVIKINEIDMIAS</sequence>
<evidence type="ECO:0000313" key="1">
    <source>
        <dbReference type="EMBL" id="MPM98394.1"/>
    </source>
</evidence>
<organism evidence="1">
    <name type="scientific">bioreactor metagenome</name>
    <dbReference type="NCBI Taxonomy" id="1076179"/>
    <lineage>
        <taxon>unclassified sequences</taxon>
        <taxon>metagenomes</taxon>
        <taxon>ecological metagenomes</taxon>
    </lineage>
</organism>
<name>A0A645E8T9_9ZZZZ</name>
<gene>
    <name evidence="1" type="ORF">SDC9_145580</name>
</gene>
<protein>
    <submittedName>
        <fullName evidence="1">Uncharacterized protein</fullName>
    </submittedName>
</protein>